<dbReference type="Gene3D" id="2.40.50.140">
    <property type="entry name" value="Nucleic acid-binding proteins"/>
    <property type="match status" value="1"/>
</dbReference>
<dbReference type="PROSITE" id="PS50935">
    <property type="entry name" value="SSB"/>
    <property type="match status" value="1"/>
</dbReference>
<sequence>MDRFTAFEGNLAADPELKEFEDGNASVRFRLLNNPTRTDRRTGEVIKETPVGQSCIARDPFARTIAANAKKGTRLLVWGALKAREYTDRDGNRRTAEYLDVKAVGESWRFLKSSPQATETPAPSEEAASPWPEAAQPGSGFAG</sequence>
<geneLocation type="plasmid" evidence="4 5">
    <name>unnamed2</name>
</geneLocation>
<name>A0A220UHG4_9MICO</name>
<protein>
    <recommendedName>
        <fullName evidence="6">Single-stranded DNA-binding protein</fullName>
    </recommendedName>
</protein>
<dbReference type="EMBL" id="CP022318">
    <property type="protein sequence ID" value="ASK67346.1"/>
    <property type="molecule type" value="Genomic_DNA"/>
</dbReference>
<keyword evidence="5" id="KW-1185">Reference proteome</keyword>
<evidence type="ECO:0000256" key="3">
    <source>
        <dbReference type="SAM" id="MobiDB-lite"/>
    </source>
</evidence>
<evidence type="ECO:0000313" key="4">
    <source>
        <dbReference type="EMBL" id="ASK67346.1"/>
    </source>
</evidence>
<accession>A0A220UHG4</accession>
<evidence type="ECO:0000256" key="1">
    <source>
        <dbReference type="ARBA" id="ARBA00023125"/>
    </source>
</evidence>
<dbReference type="InterPro" id="IPR000424">
    <property type="entry name" value="Primosome_PriB/ssb"/>
</dbReference>
<dbReference type="KEGG" id="brv:CFK39_15990"/>
<organism evidence="4 5">
    <name type="scientific">Brachybacterium avium</name>
    <dbReference type="NCBI Taxonomy" id="2017485"/>
    <lineage>
        <taxon>Bacteria</taxon>
        <taxon>Bacillati</taxon>
        <taxon>Actinomycetota</taxon>
        <taxon>Actinomycetes</taxon>
        <taxon>Micrococcales</taxon>
        <taxon>Dermabacteraceae</taxon>
        <taxon>Brachybacterium</taxon>
    </lineage>
</organism>
<feature type="compositionally biased region" description="Low complexity" evidence="3">
    <location>
        <begin position="115"/>
        <end position="137"/>
    </location>
</feature>
<evidence type="ECO:0008006" key="6">
    <source>
        <dbReference type="Google" id="ProtNLM"/>
    </source>
</evidence>
<gene>
    <name evidence="4" type="ORF">CFK39_15990</name>
</gene>
<dbReference type="AlphaFoldDB" id="A0A220UHG4"/>
<feature type="region of interest" description="Disordered" evidence="3">
    <location>
        <begin position="111"/>
        <end position="143"/>
    </location>
</feature>
<dbReference type="Pfam" id="PF00436">
    <property type="entry name" value="SSB"/>
    <property type="match status" value="1"/>
</dbReference>
<evidence type="ECO:0000256" key="2">
    <source>
        <dbReference type="PROSITE-ProRule" id="PRU00252"/>
    </source>
</evidence>
<reference evidence="4 5" key="1">
    <citation type="submission" date="2017-07" db="EMBL/GenBank/DDBJ databases">
        <title>Brachybacterium sp. VR2415.</title>
        <authorList>
            <person name="Tak E.J."/>
            <person name="Bae J.-W."/>
        </authorList>
    </citation>
    <scope>NUCLEOTIDE SEQUENCE [LARGE SCALE GENOMIC DNA]</scope>
    <source>
        <strain evidence="4 5">VR2415</strain>
        <plasmid evidence="4 5">unnamed2</plasmid>
    </source>
</reference>
<dbReference type="InterPro" id="IPR012340">
    <property type="entry name" value="NA-bd_OB-fold"/>
</dbReference>
<keyword evidence="1 2" id="KW-0238">DNA-binding</keyword>
<dbReference type="CDD" id="cd04496">
    <property type="entry name" value="SSB_OBF"/>
    <property type="match status" value="1"/>
</dbReference>
<dbReference type="Proteomes" id="UP000198398">
    <property type="component" value="Plasmid unnamed2"/>
</dbReference>
<dbReference type="RefSeq" id="WP_089066573.1">
    <property type="nucleotide sequence ID" value="NZ_CP022318.1"/>
</dbReference>
<evidence type="ECO:0000313" key="5">
    <source>
        <dbReference type="Proteomes" id="UP000198398"/>
    </source>
</evidence>
<dbReference type="GO" id="GO:0003697">
    <property type="term" value="F:single-stranded DNA binding"/>
    <property type="evidence" value="ECO:0007669"/>
    <property type="project" value="InterPro"/>
</dbReference>
<dbReference type="SUPFAM" id="SSF50249">
    <property type="entry name" value="Nucleic acid-binding proteins"/>
    <property type="match status" value="1"/>
</dbReference>
<keyword evidence="4" id="KW-0614">Plasmid</keyword>
<proteinExistence type="predicted"/>
<dbReference type="OrthoDB" id="4427276at2"/>